<dbReference type="Proteomes" id="UP000240325">
    <property type="component" value="Segment"/>
</dbReference>
<name>A0A2H4UU46_9VIRU</name>
<accession>A0A2H4UU46</accession>
<feature type="transmembrane region" description="Helical" evidence="1">
    <location>
        <begin position="57"/>
        <end position="81"/>
    </location>
</feature>
<evidence type="ECO:0000313" key="2">
    <source>
        <dbReference type="EMBL" id="ATZ80359.1"/>
    </source>
</evidence>
<evidence type="ECO:0000313" key="3">
    <source>
        <dbReference type="Proteomes" id="UP000240325"/>
    </source>
</evidence>
<sequence length="82" mass="8838">MGTPTPAANPPGKATPPALGFIPTCPSELTLTPELPPDAAFPANVAANEFMFFDKVIVIYCILFVDIVIMLYLSSISIFNFF</sequence>
<organism evidence="2">
    <name type="scientific">Bodo saltans virus</name>
    <dbReference type="NCBI Taxonomy" id="2024608"/>
    <lineage>
        <taxon>Viruses</taxon>
        <taxon>Varidnaviria</taxon>
        <taxon>Bamfordvirae</taxon>
        <taxon>Nucleocytoviricota</taxon>
        <taxon>Megaviricetes</taxon>
        <taxon>Imitervirales</taxon>
        <taxon>Mimiviridae</taxon>
        <taxon>Klosneuvirinae</taxon>
        <taxon>Theiavirus</taxon>
        <taxon>Theiavirus salishense</taxon>
    </lineage>
</organism>
<protein>
    <recommendedName>
        <fullName evidence="4">Transmembrane protein</fullName>
    </recommendedName>
</protein>
<evidence type="ECO:0008006" key="4">
    <source>
        <dbReference type="Google" id="ProtNLM"/>
    </source>
</evidence>
<keyword evidence="1" id="KW-0812">Transmembrane</keyword>
<keyword evidence="1" id="KW-0472">Membrane</keyword>
<dbReference type="EMBL" id="MF782455">
    <property type="protein sequence ID" value="ATZ80359.1"/>
    <property type="molecule type" value="Genomic_DNA"/>
</dbReference>
<gene>
    <name evidence="2" type="ORF">BMW23_0301</name>
</gene>
<reference evidence="2" key="1">
    <citation type="journal article" date="2017" name="Elife">
        <title>The kinetoplastid-infecting Bodo saltans virus (BsV), a window into the most abundant giant viruses in the sea.</title>
        <authorList>
            <person name="Deeg C.M."/>
            <person name="Chow C.-E.T."/>
            <person name="Suttle C.A."/>
        </authorList>
    </citation>
    <scope>NUCLEOTIDE SEQUENCE</scope>
    <source>
        <strain evidence="2">NG1</strain>
    </source>
</reference>
<evidence type="ECO:0000256" key="1">
    <source>
        <dbReference type="SAM" id="Phobius"/>
    </source>
</evidence>
<keyword evidence="1" id="KW-1133">Transmembrane helix</keyword>
<keyword evidence="3" id="KW-1185">Reference proteome</keyword>
<proteinExistence type="predicted"/>